<protein>
    <recommendedName>
        <fullName evidence="3">PKD domain-containing protein</fullName>
    </recommendedName>
</protein>
<accession>A0ABY9VH73</accession>
<gene>
    <name evidence="1" type="ORF">PS467_41230</name>
</gene>
<dbReference type="EMBL" id="CP117522">
    <property type="protein sequence ID" value="WNF01305.1"/>
    <property type="molecule type" value="Genomic_DNA"/>
</dbReference>
<dbReference type="RefSeq" id="WP_311039625.1">
    <property type="nucleotide sequence ID" value="NZ_CP117522.1"/>
</dbReference>
<name>A0ABY9VH73_9ACTN</name>
<sequence length="128" mass="13806">MLASAGTAQAATPWNATGTQADVVGAWAHGEYWVSGDTSYAKVTITDSQSDGASGRVYFRWRFGDGSTSGAYGPLTASGYQKETTRTYSYPRGALDSYDPFEVKEVRVDNGVEVDWGGWDVPEPFNSN</sequence>
<evidence type="ECO:0008006" key="3">
    <source>
        <dbReference type="Google" id="ProtNLM"/>
    </source>
</evidence>
<dbReference type="Proteomes" id="UP001305606">
    <property type="component" value="Chromosome"/>
</dbReference>
<proteinExistence type="predicted"/>
<evidence type="ECO:0000313" key="1">
    <source>
        <dbReference type="EMBL" id="WNF01305.1"/>
    </source>
</evidence>
<reference evidence="1 2" key="1">
    <citation type="submission" date="2023-02" db="EMBL/GenBank/DDBJ databases">
        <title>Streptomyces sp. SCA4-21 with antifungal activity against Fusarium oxysporum f. sp. cubense, Streptomyces sp. SCA2-17 with antifungal activity against Fusarium oxysporum f. sp. cubense.</title>
        <authorList>
            <person name="Qi D."/>
        </authorList>
    </citation>
    <scope>NUCLEOTIDE SEQUENCE [LARGE SCALE GENOMIC DNA]</scope>
    <source>
        <strain evidence="1 2">SCA4-21</strain>
    </source>
</reference>
<keyword evidence="2" id="KW-1185">Reference proteome</keyword>
<organism evidence="1 2">
    <name type="scientific">Streptomyces luomodiensis</name>
    <dbReference type="NCBI Taxonomy" id="3026192"/>
    <lineage>
        <taxon>Bacteria</taxon>
        <taxon>Bacillati</taxon>
        <taxon>Actinomycetota</taxon>
        <taxon>Actinomycetes</taxon>
        <taxon>Kitasatosporales</taxon>
        <taxon>Streptomycetaceae</taxon>
        <taxon>Streptomyces</taxon>
    </lineage>
</organism>
<evidence type="ECO:0000313" key="2">
    <source>
        <dbReference type="Proteomes" id="UP001305606"/>
    </source>
</evidence>